<accession>A0AAD5M4C3</accession>
<keyword evidence="4" id="KW-0808">Transferase</keyword>
<sequence>MQVPLFLCMQIFYASFAANILFLNTWNSKSHALTMKPFAERLAVKGHNVSIYSITRESMGWLGKGIHSLETIIPSILLLAPCAANSTTIVCKKLVRELRLHLLASGLSEARTEDQGIVGKLFWYMEMTPVVIAHPHLIGFEYLTHSVQDDMFQKVMSTPFDLIILDELFPTAQSAMALAMQKKFSSKLALFSTTDPSSQHSFDRGFCRNPVISPSFYTKTYNVQDYDVLRFIDRLTTLKDVIVEQFFAAVMSSQWMQKAGDVLNVPNSYKIIYEASSATFTDFPSRFGFPSSQSRDLIDIAEHCQEAKKLPLDLRQFVEDPKSKGTIYVAFGSIVTWTVAPPEAAVEWEKRLKRFSVAKLQDIARPHIAKQIATFWRN</sequence>
<dbReference type="PANTHER" id="PTHR48043">
    <property type="entry name" value="EG:EG0003.4 PROTEIN-RELATED"/>
    <property type="match status" value="1"/>
</dbReference>
<evidence type="ECO:0000313" key="8">
    <source>
        <dbReference type="Proteomes" id="UP001196413"/>
    </source>
</evidence>
<proteinExistence type="inferred from homology"/>
<name>A0AAD5M4C3_PARTN</name>
<reference evidence="7" key="1">
    <citation type="submission" date="2021-06" db="EMBL/GenBank/DDBJ databases">
        <title>Parelaphostrongylus tenuis whole genome reference sequence.</title>
        <authorList>
            <person name="Garwood T.J."/>
            <person name="Larsen P.A."/>
            <person name="Fountain-Jones N.M."/>
            <person name="Garbe J.R."/>
            <person name="Macchietto M.G."/>
            <person name="Kania S.A."/>
            <person name="Gerhold R.W."/>
            <person name="Richards J.E."/>
            <person name="Wolf T.M."/>
        </authorList>
    </citation>
    <scope>NUCLEOTIDE SEQUENCE</scope>
    <source>
        <strain evidence="7">MNPRO001-30</strain>
        <tissue evidence="7">Meninges</tissue>
    </source>
</reference>
<dbReference type="EC" id="2.4.1.17" evidence="2"/>
<protein>
    <recommendedName>
        <fullName evidence="2">glucuronosyltransferase</fullName>
        <ecNumber evidence="2">2.4.1.17</ecNumber>
    </recommendedName>
</protein>
<evidence type="ECO:0000313" key="7">
    <source>
        <dbReference type="EMBL" id="KAJ1350915.1"/>
    </source>
</evidence>
<evidence type="ECO:0000256" key="2">
    <source>
        <dbReference type="ARBA" id="ARBA00012544"/>
    </source>
</evidence>
<evidence type="ECO:0000256" key="1">
    <source>
        <dbReference type="ARBA" id="ARBA00009995"/>
    </source>
</evidence>
<keyword evidence="3" id="KW-0328">Glycosyltransferase</keyword>
<keyword evidence="8" id="KW-1185">Reference proteome</keyword>
<dbReference type="PANTHER" id="PTHR48043:SF119">
    <property type="entry name" value="UDP-GLUCURONOSYLTRANSFERASE"/>
    <property type="match status" value="1"/>
</dbReference>
<evidence type="ECO:0000256" key="5">
    <source>
        <dbReference type="ARBA" id="ARBA00022729"/>
    </source>
</evidence>
<organism evidence="7 8">
    <name type="scientific">Parelaphostrongylus tenuis</name>
    <name type="common">Meningeal worm</name>
    <dbReference type="NCBI Taxonomy" id="148309"/>
    <lineage>
        <taxon>Eukaryota</taxon>
        <taxon>Metazoa</taxon>
        <taxon>Ecdysozoa</taxon>
        <taxon>Nematoda</taxon>
        <taxon>Chromadorea</taxon>
        <taxon>Rhabditida</taxon>
        <taxon>Rhabditina</taxon>
        <taxon>Rhabditomorpha</taxon>
        <taxon>Strongyloidea</taxon>
        <taxon>Metastrongylidae</taxon>
        <taxon>Parelaphostrongylus</taxon>
    </lineage>
</organism>
<evidence type="ECO:0000256" key="3">
    <source>
        <dbReference type="ARBA" id="ARBA00022676"/>
    </source>
</evidence>
<dbReference type="AlphaFoldDB" id="A0AAD5M4C3"/>
<dbReference type="Proteomes" id="UP001196413">
    <property type="component" value="Unassembled WGS sequence"/>
</dbReference>
<gene>
    <name evidence="7" type="ORF">KIN20_006832</name>
</gene>
<keyword evidence="5" id="KW-0732">Signal</keyword>
<comment type="caution">
    <text evidence="7">The sequence shown here is derived from an EMBL/GenBank/DDBJ whole genome shotgun (WGS) entry which is preliminary data.</text>
</comment>
<dbReference type="GO" id="GO:0015020">
    <property type="term" value="F:glucuronosyltransferase activity"/>
    <property type="evidence" value="ECO:0007669"/>
    <property type="project" value="UniProtKB-EC"/>
</dbReference>
<comment type="similarity">
    <text evidence="1">Belongs to the UDP-glycosyltransferase family.</text>
</comment>
<evidence type="ECO:0000256" key="6">
    <source>
        <dbReference type="ARBA" id="ARBA00047475"/>
    </source>
</evidence>
<dbReference type="Pfam" id="PF00201">
    <property type="entry name" value="UDPGT"/>
    <property type="match status" value="1"/>
</dbReference>
<dbReference type="SUPFAM" id="SSF53756">
    <property type="entry name" value="UDP-Glycosyltransferase/glycogen phosphorylase"/>
    <property type="match status" value="1"/>
</dbReference>
<dbReference type="InterPro" id="IPR002213">
    <property type="entry name" value="UDP_glucos_trans"/>
</dbReference>
<evidence type="ECO:0000256" key="4">
    <source>
        <dbReference type="ARBA" id="ARBA00022679"/>
    </source>
</evidence>
<dbReference type="EMBL" id="JAHQIW010000965">
    <property type="protein sequence ID" value="KAJ1350915.1"/>
    <property type="molecule type" value="Genomic_DNA"/>
</dbReference>
<comment type="catalytic activity">
    <reaction evidence="6">
        <text>glucuronate acceptor + UDP-alpha-D-glucuronate = acceptor beta-D-glucuronoside + UDP + H(+)</text>
        <dbReference type="Rhea" id="RHEA:21032"/>
        <dbReference type="ChEBI" id="CHEBI:15378"/>
        <dbReference type="ChEBI" id="CHEBI:58052"/>
        <dbReference type="ChEBI" id="CHEBI:58223"/>
        <dbReference type="ChEBI" id="CHEBI:132367"/>
        <dbReference type="ChEBI" id="CHEBI:132368"/>
        <dbReference type="EC" id="2.4.1.17"/>
    </reaction>
</comment>
<dbReference type="InterPro" id="IPR050271">
    <property type="entry name" value="UDP-glycosyltransferase"/>
</dbReference>